<name>A0A4Z1SVJ7_GIAMU</name>
<reference evidence="3 4" key="1">
    <citation type="submission" date="2019-05" db="EMBL/GenBank/DDBJ databases">
        <title>The compact genome of Giardia muris reveals important steps in the evolution of intestinal protozoan parasites.</title>
        <authorList>
            <person name="Xu F."/>
            <person name="Jimenez-Gonzalez A."/>
            <person name="Einarsson E."/>
            <person name="Astvaldsson A."/>
            <person name="Peirasmaki D."/>
            <person name="Eckmann L."/>
            <person name="Andersson J.O."/>
            <person name="Svard S.G."/>
            <person name="Jerlstrom-Hultqvist J."/>
        </authorList>
    </citation>
    <scope>NUCLEOTIDE SEQUENCE [LARGE SCALE GENOMIC DNA]</scope>
    <source>
        <strain evidence="3 4">Roberts-Thomson</strain>
    </source>
</reference>
<evidence type="ECO:0000313" key="4">
    <source>
        <dbReference type="Proteomes" id="UP000315496"/>
    </source>
</evidence>
<dbReference type="AlphaFoldDB" id="A0A4Z1SVJ7"/>
<protein>
    <submittedName>
        <fullName evidence="3">Putative Maebl</fullName>
    </submittedName>
</protein>
<evidence type="ECO:0000313" key="3">
    <source>
        <dbReference type="EMBL" id="TNJ28935.1"/>
    </source>
</evidence>
<proteinExistence type="predicted"/>
<dbReference type="VEuPathDB" id="GiardiaDB:GMRT_11122"/>
<dbReference type="Proteomes" id="UP000315496">
    <property type="component" value="Chromosome 2"/>
</dbReference>
<keyword evidence="4" id="KW-1185">Reference proteome</keyword>
<gene>
    <name evidence="3" type="ORF">GMRT_11122</name>
</gene>
<evidence type="ECO:0000256" key="1">
    <source>
        <dbReference type="SAM" id="MobiDB-lite"/>
    </source>
</evidence>
<evidence type="ECO:0000256" key="2">
    <source>
        <dbReference type="SAM" id="Phobius"/>
    </source>
</evidence>
<feature type="compositionally biased region" description="Low complexity" evidence="1">
    <location>
        <begin position="311"/>
        <end position="320"/>
    </location>
</feature>
<accession>A0A4Z1SVJ7</accession>
<comment type="caution">
    <text evidence="3">The sequence shown here is derived from an EMBL/GenBank/DDBJ whole genome shotgun (WGS) entry which is preliminary data.</text>
</comment>
<keyword evidence="2" id="KW-0472">Membrane</keyword>
<dbReference type="EMBL" id="VDLU01000002">
    <property type="protein sequence ID" value="TNJ28935.1"/>
    <property type="molecule type" value="Genomic_DNA"/>
</dbReference>
<feature type="region of interest" description="Disordered" evidence="1">
    <location>
        <begin position="311"/>
        <end position="376"/>
    </location>
</feature>
<sequence length="409" mass="45621">MDGYSEERYREWLMGLSTVVGKKLHIESRAVSVQTFVELLSLTLQHTGSQSGHTQKDLSKRWLRTLLKRACCPQFHRLTPCALGEDVVSYTDWGNTPRCTICKRYACQFTMNVRCCCTICLKCAKKWFATAMEDVSPGTQSILCFGCSGPLDNLSWNPRYYDVLHDMRVMCPMCKEPVGGLKEYGEHLATKHTTDELANMSLCENSICQSLVESTNDTDSTLPHSQGVQDNPDVQAPSFADLMSFQRVDDEPVAVFDITKIKPKRARRRSTGVNLELGLNSTAARQSIDAFKTPCIPALDQSENGIKPIIQQQQQQRQSLPLPPPPLSSSSLKPAKPETQEKKTKSTAIQKERVKPTQKERKPVPPPPSPPSKRRKRMWSTIAGAIVGTVLAQVVLSFTPLGSFFVPGY</sequence>
<dbReference type="OrthoDB" id="10255236at2759"/>
<organism evidence="3 4">
    <name type="scientific">Giardia muris</name>
    <dbReference type="NCBI Taxonomy" id="5742"/>
    <lineage>
        <taxon>Eukaryota</taxon>
        <taxon>Metamonada</taxon>
        <taxon>Diplomonadida</taxon>
        <taxon>Hexamitidae</taxon>
        <taxon>Giardiinae</taxon>
        <taxon>Giardia</taxon>
    </lineage>
</organism>
<feature type="transmembrane region" description="Helical" evidence="2">
    <location>
        <begin position="382"/>
        <end position="406"/>
    </location>
</feature>
<keyword evidence="2" id="KW-0812">Transmembrane</keyword>
<keyword evidence="2" id="KW-1133">Transmembrane helix</keyword>
<feature type="compositionally biased region" description="Basic and acidic residues" evidence="1">
    <location>
        <begin position="335"/>
        <end position="363"/>
    </location>
</feature>